<reference evidence="9 10" key="1">
    <citation type="submission" date="2014-01" db="EMBL/GenBank/DDBJ databases">
        <title>Plasmidome dynamics in the species complex Clostridium novyi sensu lato converts strains of independent lineages into distinctly different pathogens.</title>
        <authorList>
            <person name="Skarin H."/>
            <person name="Segerman B."/>
        </authorList>
    </citation>
    <scope>NUCLEOTIDE SEQUENCE [LARGE SCALE GENOMIC DNA]</scope>
    <source>
        <strain evidence="9 10">4552</strain>
    </source>
</reference>
<feature type="active site" description="Proton acceptor" evidence="8">
    <location>
        <position position="65"/>
    </location>
</feature>
<proteinExistence type="inferred from homology"/>
<dbReference type="NCBIfam" id="TIGR02651">
    <property type="entry name" value="RNase_Z"/>
    <property type="match status" value="1"/>
</dbReference>
<feature type="binding site" evidence="8">
    <location>
        <position position="148"/>
    </location>
    <ligand>
        <name>Zn(2+)</name>
        <dbReference type="ChEBI" id="CHEBI:29105"/>
        <label>1</label>
        <note>catalytic</note>
    </ligand>
</feature>
<comment type="cofactor">
    <cofactor evidence="8">
        <name>Zn(2+)</name>
        <dbReference type="ChEBI" id="CHEBI:29105"/>
    </cofactor>
    <text evidence="8">Binds 2 Zn(2+) ions.</text>
</comment>
<keyword evidence="3 8" id="KW-0540">Nuclease</keyword>
<comment type="catalytic activity">
    <reaction evidence="8">
        <text>Endonucleolytic cleavage of RNA, removing extra 3' nucleotides from tRNA precursor, generating 3' termini of tRNAs. A 3'-hydroxy group is left at the tRNA terminus and a 5'-phosphoryl group is left at the trailer molecule.</text>
        <dbReference type="EC" id="3.1.26.11"/>
    </reaction>
</comment>
<evidence type="ECO:0000313" key="9">
    <source>
        <dbReference type="EMBL" id="KGM97808.1"/>
    </source>
</evidence>
<dbReference type="Proteomes" id="UP000030012">
    <property type="component" value="Unassembled WGS sequence"/>
</dbReference>
<comment type="similarity">
    <text evidence="8">Belongs to the RNase Z family.</text>
</comment>
<dbReference type="PANTHER" id="PTHR46018:SF2">
    <property type="entry name" value="ZINC PHOSPHODIESTERASE ELAC PROTEIN 1"/>
    <property type="match status" value="1"/>
</dbReference>
<keyword evidence="2 8" id="KW-0819">tRNA processing</keyword>
<evidence type="ECO:0000256" key="8">
    <source>
        <dbReference type="HAMAP-Rule" id="MF_01818"/>
    </source>
</evidence>
<keyword evidence="6 8" id="KW-0378">Hydrolase</keyword>
<dbReference type="GO" id="GO:0042781">
    <property type="term" value="F:3'-tRNA processing endoribonuclease activity"/>
    <property type="evidence" value="ECO:0007669"/>
    <property type="project" value="UniProtKB-UniRule"/>
</dbReference>
<dbReference type="PANTHER" id="PTHR46018">
    <property type="entry name" value="ZINC PHOSPHODIESTERASE ELAC PROTEIN 1"/>
    <property type="match status" value="1"/>
</dbReference>
<dbReference type="Pfam" id="PF23023">
    <property type="entry name" value="Anti-Pycsar_Apyc1"/>
    <property type="match status" value="1"/>
</dbReference>
<dbReference type="GO" id="GO:0008270">
    <property type="term" value="F:zinc ion binding"/>
    <property type="evidence" value="ECO:0007669"/>
    <property type="project" value="UniProtKB-UniRule"/>
</dbReference>
<dbReference type="NCBIfam" id="NF000801">
    <property type="entry name" value="PRK00055.1-3"/>
    <property type="match status" value="1"/>
</dbReference>
<feature type="binding site" evidence="8">
    <location>
        <position position="66"/>
    </location>
    <ligand>
        <name>Zn(2+)</name>
        <dbReference type="ChEBI" id="CHEBI:29105"/>
        <label>2</label>
        <note>catalytic</note>
    </ligand>
</feature>
<evidence type="ECO:0000256" key="1">
    <source>
        <dbReference type="ARBA" id="ARBA00011738"/>
    </source>
</evidence>
<evidence type="ECO:0000256" key="2">
    <source>
        <dbReference type="ARBA" id="ARBA00022694"/>
    </source>
</evidence>
<protein>
    <recommendedName>
        <fullName evidence="8">Ribonuclease Z</fullName>
        <shortName evidence="8">RNase Z</shortName>
        <ecNumber evidence="8">3.1.26.11</ecNumber>
    </recommendedName>
    <alternativeName>
        <fullName evidence="8">tRNA 3 endonuclease</fullName>
    </alternativeName>
    <alternativeName>
        <fullName evidence="8">tRNase Z</fullName>
    </alternativeName>
</protein>
<evidence type="ECO:0000256" key="3">
    <source>
        <dbReference type="ARBA" id="ARBA00022722"/>
    </source>
</evidence>
<comment type="function">
    <text evidence="8">Zinc phosphodiesterase, which displays some tRNA 3'-processing endonuclease activity. Probably involved in tRNA maturation, by removing a 3'-trailer from precursor tRNA.</text>
</comment>
<keyword evidence="5 8" id="KW-0255">Endonuclease</keyword>
<feature type="binding site" evidence="8">
    <location>
        <position position="275"/>
    </location>
    <ligand>
        <name>Zn(2+)</name>
        <dbReference type="ChEBI" id="CHEBI:29105"/>
        <label>2</label>
        <note>catalytic</note>
    </ligand>
</feature>
<evidence type="ECO:0000256" key="7">
    <source>
        <dbReference type="ARBA" id="ARBA00022833"/>
    </source>
</evidence>
<feature type="binding site" evidence="8">
    <location>
        <position position="61"/>
    </location>
    <ligand>
        <name>Zn(2+)</name>
        <dbReference type="ChEBI" id="CHEBI:29105"/>
        <label>1</label>
        <note>catalytic</note>
    </ligand>
</feature>
<dbReference type="Gene3D" id="3.60.15.10">
    <property type="entry name" value="Ribonuclease Z/Hydroxyacylglutathione hydrolase-like"/>
    <property type="match status" value="1"/>
</dbReference>
<dbReference type="EC" id="3.1.26.11" evidence="8"/>
<dbReference type="AlphaFoldDB" id="A0A0A0IBB4"/>
<feature type="binding site" evidence="8">
    <location>
        <position position="216"/>
    </location>
    <ligand>
        <name>Zn(2+)</name>
        <dbReference type="ChEBI" id="CHEBI:29105"/>
        <label>1</label>
        <note>catalytic</note>
    </ligand>
</feature>
<evidence type="ECO:0000256" key="4">
    <source>
        <dbReference type="ARBA" id="ARBA00022723"/>
    </source>
</evidence>
<name>A0A0A0IBB4_CLONO</name>
<dbReference type="RefSeq" id="WP_039252670.1">
    <property type="nucleotide sequence ID" value="NZ_JENJ01000006.1"/>
</dbReference>
<evidence type="ECO:0000256" key="5">
    <source>
        <dbReference type="ARBA" id="ARBA00022759"/>
    </source>
</evidence>
<evidence type="ECO:0000256" key="6">
    <source>
        <dbReference type="ARBA" id="ARBA00022801"/>
    </source>
</evidence>
<dbReference type="EMBL" id="JENJ01000006">
    <property type="protein sequence ID" value="KGM97808.1"/>
    <property type="molecule type" value="Genomic_DNA"/>
</dbReference>
<feature type="binding site" evidence="8">
    <location>
        <position position="216"/>
    </location>
    <ligand>
        <name>Zn(2+)</name>
        <dbReference type="ChEBI" id="CHEBI:29105"/>
        <label>2</label>
        <note>catalytic</note>
    </ligand>
</feature>
<dbReference type="InterPro" id="IPR013471">
    <property type="entry name" value="RNase_Z/BN"/>
</dbReference>
<comment type="caution">
    <text evidence="9">The sequence shown here is derived from an EMBL/GenBank/DDBJ whole genome shotgun (WGS) entry which is preliminary data.</text>
</comment>
<comment type="subunit">
    <text evidence="1 8">Homodimer.</text>
</comment>
<gene>
    <name evidence="8" type="primary">rnz</name>
    <name evidence="9" type="ORF">Z968_02065</name>
</gene>
<dbReference type="OrthoDB" id="9800940at2"/>
<feature type="binding site" evidence="8">
    <location>
        <position position="63"/>
    </location>
    <ligand>
        <name>Zn(2+)</name>
        <dbReference type="ChEBI" id="CHEBI:29105"/>
        <label>1</label>
        <note>catalytic</note>
    </ligand>
</feature>
<accession>A0A0A0IBB4</accession>
<evidence type="ECO:0000313" key="10">
    <source>
        <dbReference type="Proteomes" id="UP000030012"/>
    </source>
</evidence>
<feature type="binding site" evidence="8">
    <location>
        <position position="65"/>
    </location>
    <ligand>
        <name>Zn(2+)</name>
        <dbReference type="ChEBI" id="CHEBI:29105"/>
        <label>2</label>
        <note>catalytic</note>
    </ligand>
</feature>
<keyword evidence="7 8" id="KW-0862">Zinc</keyword>
<organism evidence="9 10">
    <name type="scientific">Clostridium novyi A str. 4552</name>
    <dbReference type="NCBI Taxonomy" id="1444289"/>
    <lineage>
        <taxon>Bacteria</taxon>
        <taxon>Bacillati</taxon>
        <taxon>Bacillota</taxon>
        <taxon>Clostridia</taxon>
        <taxon>Eubacteriales</taxon>
        <taxon>Clostridiaceae</taxon>
        <taxon>Clostridium</taxon>
    </lineage>
</organism>
<dbReference type="SUPFAM" id="SSF56281">
    <property type="entry name" value="Metallo-hydrolase/oxidoreductase"/>
    <property type="match status" value="1"/>
</dbReference>
<dbReference type="HAMAP" id="MF_01818">
    <property type="entry name" value="RNase_Z_BN"/>
    <property type="match status" value="1"/>
</dbReference>
<dbReference type="CDD" id="cd07717">
    <property type="entry name" value="RNaseZ_ZiPD-like_MBL-fold"/>
    <property type="match status" value="1"/>
</dbReference>
<keyword evidence="4 8" id="KW-0479">Metal-binding</keyword>
<sequence>MIDVLFLGTGGGAPTSRRNLSSVILKFKGRKILVDCGEGTQLSMKIAKTGFKDIDIICISHCHGDHIIGFPGILSTIGNSGRTDPLTIIGPRDIIRVVKGLTVITPYLPYELNIIENPVAQLSFNIIKENLKLESDGELLINTLEVNHSIPCIAYNFIIKRKAKFNSEKAVRENIPKKLWSILQKGQCVNYEGKLYSPNMVLGEEREGIKISFVTDTTPIDSLIPFIEGSDMLICEGTYGKDDDIDKAIKNKHMTFSQAATLAYRGHVKELILTHFGVAMENPEEFIGFARNIFENSYVGKDRMIKSLKFN</sequence>
<dbReference type="InterPro" id="IPR036866">
    <property type="entry name" value="RibonucZ/Hydroxyglut_hydro"/>
</dbReference>